<dbReference type="Gene3D" id="1.10.510.10">
    <property type="entry name" value="Transferase(Phosphotransferase) domain 1"/>
    <property type="match status" value="1"/>
</dbReference>
<feature type="compositionally biased region" description="Acidic residues" evidence="1">
    <location>
        <begin position="609"/>
        <end position="619"/>
    </location>
</feature>
<accession>A0AAN6YR71</accession>
<evidence type="ECO:0000256" key="1">
    <source>
        <dbReference type="SAM" id="MobiDB-lite"/>
    </source>
</evidence>
<dbReference type="GO" id="GO:0004672">
    <property type="term" value="F:protein kinase activity"/>
    <property type="evidence" value="ECO:0007669"/>
    <property type="project" value="InterPro"/>
</dbReference>
<dbReference type="InterPro" id="IPR011009">
    <property type="entry name" value="Kinase-like_dom_sf"/>
</dbReference>
<dbReference type="PROSITE" id="PS50011">
    <property type="entry name" value="PROTEIN_KINASE_DOM"/>
    <property type="match status" value="1"/>
</dbReference>
<dbReference type="SUPFAM" id="SSF56112">
    <property type="entry name" value="Protein kinase-like (PK-like)"/>
    <property type="match status" value="1"/>
</dbReference>
<dbReference type="InterPro" id="IPR000719">
    <property type="entry name" value="Prot_kinase_dom"/>
</dbReference>
<feature type="compositionally biased region" description="Low complexity" evidence="1">
    <location>
        <begin position="790"/>
        <end position="799"/>
    </location>
</feature>
<comment type="caution">
    <text evidence="3">The sequence shown here is derived from an EMBL/GenBank/DDBJ whole genome shotgun (WGS) entry which is preliminary data.</text>
</comment>
<gene>
    <name evidence="3" type="ORF">QBC38DRAFT_489869</name>
</gene>
<feature type="compositionally biased region" description="Low complexity" evidence="1">
    <location>
        <begin position="705"/>
        <end position="719"/>
    </location>
</feature>
<dbReference type="EMBL" id="MU865472">
    <property type="protein sequence ID" value="KAK4222425.1"/>
    <property type="molecule type" value="Genomic_DNA"/>
</dbReference>
<feature type="compositionally biased region" description="Basic and acidic residues" evidence="1">
    <location>
        <begin position="642"/>
        <end position="658"/>
    </location>
</feature>
<sequence>MAQNDHFLEETFPTRRNLRQLGIKIQPRRLTLAETGGTPVADLWTSEDCDAIGLNARQKWFWKHQRGFLYCGNLSTKYPSYKCMLLQDNHKPHRSYVKKCVNSLEYEWIKAATEFGEWKTRPNTMHRRYHGQVPPQIRFSKLVDPLVEFSLPNETYFENLLAYEIYKDPAAGPDAQADQIGLYYDFCNGKSLRNLLEVMSNPRCRQILPESFIWHVTTELCYALVSLWTGWDRSWIMQRSLPGRGRSPPLAQWSTWPVVQGSEGWVPIVHRNITLDNVLLHFDLRTEKTWNKMDYSLLFPRVVLTNFSEANTINDSKDHWNLSRGIYPKTNNRYPTLPFKGRKPTVLEDIYAVGVILRRLVTFNDGVRDTGSLDYEIDDYPLDDYNQDSTTVGDYSYTADLIESLQLWEWGHSMSANIRPDFVERLLRSNNNSWTRIMRRRPKAMLQPEDILDNSFNFATAVERYIKTGNKAPQKNPREGDFVRFIIQRYQGEAGVHIQQVRVPLDFERMPWSPHSRNAEAAVKEIHIEMDHHRGTYEPIWLKWDKVFHVTPIPGEYRRLFGPPFNCGSCSQVGAHHVNDCDCDCVDDCVCGCHSTKTRPKKLSRADEYTDSEDEDEDPVSGGVDPSLRVRSRDPSPTLSETHLDKLQPFNHMDRNDPEDWNSEVDGEERRDAGPGDGGGDGGDEGDDDDYDDDNGGSDSTIRFSPTSSRYSPLSYPSPELNRDPRSPDSSRDGGGVFNSSELDEDEAEGGTPRTRQGPRTPFAWGVLSARQNDDDMRASGIKKGGGGTIPTLPRGDSSGDADDEASEESLAPKPLSLDPTPEELSNFAQGTISQYESQNPVGPPTVTTPFSQGVAMGRNHGVARFFLNRLRDGGAARSGGNNNQ</sequence>
<feature type="compositionally biased region" description="Polar residues" evidence="1">
    <location>
        <begin position="835"/>
        <end position="852"/>
    </location>
</feature>
<feature type="domain" description="Protein kinase" evidence="2">
    <location>
        <begin position="63"/>
        <end position="457"/>
    </location>
</feature>
<feature type="compositionally biased region" description="Acidic residues" evidence="1">
    <location>
        <begin position="682"/>
        <end position="696"/>
    </location>
</feature>
<evidence type="ECO:0000313" key="3">
    <source>
        <dbReference type="EMBL" id="KAK4222425.1"/>
    </source>
</evidence>
<dbReference type="AlphaFoldDB" id="A0AAN6YR71"/>
<feature type="region of interest" description="Disordered" evidence="1">
    <location>
        <begin position="835"/>
        <end position="854"/>
    </location>
</feature>
<feature type="compositionally biased region" description="Basic and acidic residues" evidence="1">
    <location>
        <begin position="721"/>
        <end position="732"/>
    </location>
</feature>
<dbReference type="Proteomes" id="UP001301958">
    <property type="component" value="Unassembled WGS sequence"/>
</dbReference>
<evidence type="ECO:0000313" key="4">
    <source>
        <dbReference type="Proteomes" id="UP001301958"/>
    </source>
</evidence>
<reference evidence="3" key="2">
    <citation type="submission" date="2023-05" db="EMBL/GenBank/DDBJ databases">
        <authorList>
            <consortium name="Lawrence Berkeley National Laboratory"/>
            <person name="Steindorff A."/>
            <person name="Hensen N."/>
            <person name="Bonometti L."/>
            <person name="Westerberg I."/>
            <person name="Brannstrom I.O."/>
            <person name="Guillou S."/>
            <person name="Cros-Aarteil S."/>
            <person name="Calhoun S."/>
            <person name="Haridas S."/>
            <person name="Kuo A."/>
            <person name="Mondo S."/>
            <person name="Pangilinan J."/>
            <person name="Riley R."/>
            <person name="Labutti K."/>
            <person name="Andreopoulos B."/>
            <person name="Lipzen A."/>
            <person name="Chen C."/>
            <person name="Yanf M."/>
            <person name="Daum C."/>
            <person name="Ng V."/>
            <person name="Clum A."/>
            <person name="Ohm R."/>
            <person name="Martin F."/>
            <person name="Silar P."/>
            <person name="Natvig D."/>
            <person name="Lalanne C."/>
            <person name="Gautier V."/>
            <person name="Ament-Velasquez S.L."/>
            <person name="Kruys A."/>
            <person name="Hutchinson M.I."/>
            <person name="Powell A.J."/>
            <person name="Barry K."/>
            <person name="Miller A.N."/>
            <person name="Grigoriev I.V."/>
            <person name="Debuchy R."/>
            <person name="Gladieux P."/>
            <person name="Thoren M.H."/>
            <person name="Johannesson H."/>
        </authorList>
    </citation>
    <scope>NUCLEOTIDE SEQUENCE</scope>
    <source>
        <strain evidence="3">CBS 990.96</strain>
    </source>
</reference>
<dbReference type="GO" id="GO:0005524">
    <property type="term" value="F:ATP binding"/>
    <property type="evidence" value="ECO:0007669"/>
    <property type="project" value="InterPro"/>
</dbReference>
<evidence type="ECO:0000259" key="2">
    <source>
        <dbReference type="PROSITE" id="PS50011"/>
    </source>
</evidence>
<organism evidence="3 4">
    <name type="scientific">Podospora fimiseda</name>
    <dbReference type="NCBI Taxonomy" id="252190"/>
    <lineage>
        <taxon>Eukaryota</taxon>
        <taxon>Fungi</taxon>
        <taxon>Dikarya</taxon>
        <taxon>Ascomycota</taxon>
        <taxon>Pezizomycotina</taxon>
        <taxon>Sordariomycetes</taxon>
        <taxon>Sordariomycetidae</taxon>
        <taxon>Sordariales</taxon>
        <taxon>Podosporaceae</taxon>
        <taxon>Podospora</taxon>
    </lineage>
</organism>
<reference evidence="3" key="1">
    <citation type="journal article" date="2023" name="Mol. Phylogenet. Evol.">
        <title>Genome-scale phylogeny and comparative genomics of the fungal order Sordariales.</title>
        <authorList>
            <person name="Hensen N."/>
            <person name="Bonometti L."/>
            <person name="Westerberg I."/>
            <person name="Brannstrom I.O."/>
            <person name="Guillou S."/>
            <person name="Cros-Aarteil S."/>
            <person name="Calhoun S."/>
            <person name="Haridas S."/>
            <person name="Kuo A."/>
            <person name="Mondo S."/>
            <person name="Pangilinan J."/>
            <person name="Riley R."/>
            <person name="LaButti K."/>
            <person name="Andreopoulos B."/>
            <person name="Lipzen A."/>
            <person name="Chen C."/>
            <person name="Yan M."/>
            <person name="Daum C."/>
            <person name="Ng V."/>
            <person name="Clum A."/>
            <person name="Steindorff A."/>
            <person name="Ohm R.A."/>
            <person name="Martin F."/>
            <person name="Silar P."/>
            <person name="Natvig D.O."/>
            <person name="Lalanne C."/>
            <person name="Gautier V."/>
            <person name="Ament-Velasquez S.L."/>
            <person name="Kruys A."/>
            <person name="Hutchinson M.I."/>
            <person name="Powell A.J."/>
            <person name="Barry K."/>
            <person name="Miller A.N."/>
            <person name="Grigoriev I.V."/>
            <person name="Debuchy R."/>
            <person name="Gladieux P."/>
            <person name="Hiltunen Thoren M."/>
            <person name="Johannesson H."/>
        </authorList>
    </citation>
    <scope>NUCLEOTIDE SEQUENCE</scope>
    <source>
        <strain evidence="3">CBS 990.96</strain>
    </source>
</reference>
<protein>
    <recommendedName>
        <fullName evidence="2">Protein kinase domain-containing protein</fullName>
    </recommendedName>
</protein>
<keyword evidence="4" id="KW-1185">Reference proteome</keyword>
<feature type="region of interest" description="Disordered" evidence="1">
    <location>
        <begin position="602"/>
        <end position="825"/>
    </location>
</feature>
<proteinExistence type="predicted"/>
<name>A0AAN6YR71_9PEZI</name>